<dbReference type="SUPFAM" id="SSF52540">
    <property type="entry name" value="P-loop containing nucleoside triphosphate hydrolases"/>
    <property type="match status" value="1"/>
</dbReference>
<accession>A0A7C3ZKS0</accession>
<evidence type="ECO:0000256" key="1">
    <source>
        <dbReference type="SAM" id="MobiDB-lite"/>
    </source>
</evidence>
<organism evidence="4">
    <name type="scientific">Planktothricoides sp. SpSt-374</name>
    <dbReference type="NCBI Taxonomy" id="2282167"/>
    <lineage>
        <taxon>Bacteria</taxon>
        <taxon>Bacillati</taxon>
        <taxon>Cyanobacteriota</taxon>
        <taxon>Cyanophyceae</taxon>
        <taxon>Oscillatoriophycideae</taxon>
        <taxon>Oscillatoriales</taxon>
        <taxon>Oscillatoriaceae</taxon>
        <taxon>Planktothricoides</taxon>
    </lineage>
</organism>
<dbReference type="InterPro" id="IPR027417">
    <property type="entry name" value="P-loop_NTPase"/>
</dbReference>
<feature type="compositionally biased region" description="Low complexity" evidence="1">
    <location>
        <begin position="113"/>
        <end position="129"/>
    </location>
</feature>
<dbReference type="InterPro" id="IPR002182">
    <property type="entry name" value="NB-ARC"/>
</dbReference>
<evidence type="ECO:0000259" key="3">
    <source>
        <dbReference type="Pfam" id="PF26355"/>
    </source>
</evidence>
<dbReference type="InterPro" id="IPR058651">
    <property type="entry name" value="HTH_VMAP-M9"/>
</dbReference>
<reference evidence="4" key="1">
    <citation type="journal article" date="2020" name="mSystems">
        <title>Genome- and Community-Level Interaction Insights into Carbon Utilization and Element Cycling Functions of Hydrothermarchaeota in Hydrothermal Sediment.</title>
        <authorList>
            <person name="Zhou Z."/>
            <person name="Liu Y."/>
            <person name="Xu W."/>
            <person name="Pan J."/>
            <person name="Luo Z.H."/>
            <person name="Li M."/>
        </authorList>
    </citation>
    <scope>NUCLEOTIDE SEQUENCE [LARGE SCALE GENOMIC DNA]</scope>
    <source>
        <strain evidence="4">SpSt-374</strain>
    </source>
</reference>
<feature type="region of interest" description="Disordered" evidence="1">
    <location>
        <begin position="112"/>
        <end position="140"/>
    </location>
</feature>
<dbReference type="EMBL" id="DSPX01000056">
    <property type="protein sequence ID" value="HGG00184.1"/>
    <property type="molecule type" value="Genomic_DNA"/>
</dbReference>
<gene>
    <name evidence="4" type="ORF">ENR15_05855</name>
</gene>
<dbReference type="Pfam" id="PF00931">
    <property type="entry name" value="NB-ARC"/>
    <property type="match status" value="1"/>
</dbReference>
<evidence type="ECO:0000313" key="4">
    <source>
        <dbReference type="EMBL" id="HGG00184.1"/>
    </source>
</evidence>
<proteinExistence type="predicted"/>
<feature type="domain" description="NB-ARC" evidence="2">
    <location>
        <begin position="150"/>
        <end position="242"/>
    </location>
</feature>
<protein>
    <submittedName>
        <fullName evidence="4">AAA family ATPase</fullName>
    </submittedName>
</protein>
<comment type="caution">
    <text evidence="4">The sequence shown here is derived from an EMBL/GenBank/DDBJ whole genome shotgun (WGS) entry which is preliminary data.</text>
</comment>
<sequence length="451" mass="51421">MDVQEVLDWADRLVFEKTGEHLDSLQRTVLEGTWEGKKYPEIAQNSNRGHDRIKQVARELWQMMSAKLGKDVRQSNFRAILEKAEFSKITNLVLGDDYVQVMGDINICREHCPYPQRTTTTDTPTSPQPEQRHDLTEAPEPESLLNRNAELRTLNQWILAEKIRIVTIFGLPGIGKTTLARALVEQIKDNFEYIIWRHCTSTLPLTSLETNLIQFFSQNSETKLPSLIDYLRSDRCLIILDDYQELFTSGASAGTYLPDCENYAKLWQQMARFPHESCILLLSWEKPTEIATLEGENRPCRTLQIGGLGESAAEILTNKGLTDEDRWEELIQLYGGNPSWLNIIASTIQDLFNGSVERCLSYPTLFLGDLEPRIQSSYQRLSQSEQIVTQWLANQDAADISHKPADLALTDSDFLKSVRSLRQRCLLEKVTDNGAPLFAVPALFKAYVKHQ</sequence>
<dbReference type="AlphaFoldDB" id="A0A7C3ZKS0"/>
<dbReference type="PRINTS" id="PR00364">
    <property type="entry name" value="DISEASERSIST"/>
</dbReference>
<dbReference type="Pfam" id="PF26355">
    <property type="entry name" value="HTH_VMAP-M9"/>
    <property type="match status" value="1"/>
</dbReference>
<dbReference type="GO" id="GO:0043531">
    <property type="term" value="F:ADP binding"/>
    <property type="evidence" value="ECO:0007669"/>
    <property type="project" value="InterPro"/>
</dbReference>
<name>A0A7C3ZKS0_9CYAN</name>
<feature type="domain" description="vWA-MoxR associated protein N-terminal HTH" evidence="3">
    <location>
        <begin position="1"/>
        <end position="83"/>
    </location>
</feature>
<dbReference type="Gene3D" id="3.40.50.300">
    <property type="entry name" value="P-loop containing nucleotide triphosphate hydrolases"/>
    <property type="match status" value="1"/>
</dbReference>
<evidence type="ECO:0000259" key="2">
    <source>
        <dbReference type="Pfam" id="PF00931"/>
    </source>
</evidence>